<name>A0A6J5NCH4_9CAUD</name>
<proteinExistence type="predicted"/>
<gene>
    <name evidence="1" type="ORF">UFOVP679_22</name>
</gene>
<protein>
    <submittedName>
        <fullName evidence="1">Uncharacterized protein</fullName>
    </submittedName>
</protein>
<organism evidence="1">
    <name type="scientific">uncultured Caudovirales phage</name>
    <dbReference type="NCBI Taxonomy" id="2100421"/>
    <lineage>
        <taxon>Viruses</taxon>
        <taxon>Duplodnaviria</taxon>
        <taxon>Heunggongvirae</taxon>
        <taxon>Uroviricota</taxon>
        <taxon>Caudoviricetes</taxon>
        <taxon>Peduoviridae</taxon>
        <taxon>Maltschvirus</taxon>
        <taxon>Maltschvirus maltsch</taxon>
    </lineage>
</organism>
<sequence>MHVLQTQTGLFYTGKAGEGWVSPERADAFGYNAYAEVCRVQEIFNKRSALTGLLFQIEAA</sequence>
<reference evidence="1" key="1">
    <citation type="submission" date="2020-04" db="EMBL/GenBank/DDBJ databases">
        <authorList>
            <person name="Chiriac C."/>
            <person name="Salcher M."/>
            <person name="Ghai R."/>
            <person name="Kavagutti S V."/>
        </authorList>
    </citation>
    <scope>NUCLEOTIDE SEQUENCE</scope>
</reference>
<accession>A0A6J5NCH4</accession>
<evidence type="ECO:0000313" key="1">
    <source>
        <dbReference type="EMBL" id="CAB4157430.1"/>
    </source>
</evidence>
<dbReference type="EMBL" id="LR796660">
    <property type="protein sequence ID" value="CAB4157430.1"/>
    <property type="molecule type" value="Genomic_DNA"/>
</dbReference>